<keyword evidence="2" id="KW-0964">Secreted</keyword>
<reference evidence="7 8" key="1">
    <citation type="submission" date="2016-06" db="EMBL/GenBank/DDBJ databases">
        <title>The Draft Genome Sequence and Annotation of the Desert Woodrat Neotoma lepida.</title>
        <authorList>
            <person name="Campbell M."/>
            <person name="Oakeson K.F."/>
            <person name="Yandell M."/>
            <person name="Halpert J.R."/>
            <person name="Dearing D."/>
        </authorList>
    </citation>
    <scope>NUCLEOTIDE SEQUENCE [LARGE SCALE GENOMIC DNA]</scope>
    <source>
        <strain evidence="7">417</strain>
        <tissue evidence="7">Liver</tissue>
    </source>
</reference>
<dbReference type="STRING" id="56216.A0A1A6FXL7"/>
<keyword evidence="3" id="KW-0732">Signal</keyword>
<evidence type="ECO:0000313" key="8">
    <source>
        <dbReference type="Proteomes" id="UP000092124"/>
    </source>
</evidence>
<dbReference type="InterPro" id="IPR039675">
    <property type="entry name" value="CILP1/CILP2"/>
</dbReference>
<dbReference type="Pfam" id="PF13330">
    <property type="entry name" value="Mucin2_WxxW"/>
    <property type="match status" value="2"/>
</dbReference>
<feature type="compositionally biased region" description="Polar residues" evidence="5">
    <location>
        <begin position="110"/>
        <end position="120"/>
    </location>
</feature>
<sequence length="258" mass="28384">EGGDFETYDRIRATGEDICEQPQDIQCGAQNYPNRSLDLLGQEVKCDVNFGLVCHNRDQKGQFGMCYNYMIRVLCCSVSHCQGPTTTAGSPPTPGTATTATSEKTTGFTMASTATPTPKETQTSSWLTTGLSSALTTRRTSSTGCKFQCTWTDWLDSDKPELGQFGGDIETYYHIRNKTGIQICKKPVDIECEATLFPNMSFQQLGQEVVCNVDFGLICRNSKQSNNQTCFNYHIRVLCCEEDISCFSTTGSLSTTSS</sequence>
<comment type="caution">
    <text evidence="7">The sequence shown here is derived from an EMBL/GenBank/DDBJ whole genome shotgun (WGS) entry which is preliminary data.</text>
</comment>
<feature type="non-terminal residue" evidence="7">
    <location>
        <position position="1"/>
    </location>
</feature>
<feature type="domain" description="WxxW" evidence="6">
    <location>
        <begin position="151"/>
        <end position="239"/>
    </location>
</feature>
<organism evidence="7 8">
    <name type="scientific">Neotoma lepida</name>
    <name type="common">Desert woodrat</name>
    <dbReference type="NCBI Taxonomy" id="56216"/>
    <lineage>
        <taxon>Eukaryota</taxon>
        <taxon>Metazoa</taxon>
        <taxon>Chordata</taxon>
        <taxon>Craniata</taxon>
        <taxon>Vertebrata</taxon>
        <taxon>Euteleostomi</taxon>
        <taxon>Mammalia</taxon>
        <taxon>Eutheria</taxon>
        <taxon>Euarchontoglires</taxon>
        <taxon>Glires</taxon>
        <taxon>Rodentia</taxon>
        <taxon>Myomorpha</taxon>
        <taxon>Muroidea</taxon>
        <taxon>Cricetidae</taxon>
        <taxon>Neotominae</taxon>
        <taxon>Neotoma</taxon>
    </lineage>
</organism>
<feature type="domain" description="WxxW" evidence="6">
    <location>
        <begin position="2"/>
        <end position="75"/>
    </location>
</feature>
<evidence type="ECO:0000259" key="6">
    <source>
        <dbReference type="Pfam" id="PF13330"/>
    </source>
</evidence>
<dbReference type="Proteomes" id="UP000092124">
    <property type="component" value="Unassembled WGS sequence"/>
</dbReference>
<dbReference type="InterPro" id="IPR025155">
    <property type="entry name" value="WxxW_domain"/>
</dbReference>
<proteinExistence type="predicted"/>
<dbReference type="PANTHER" id="PTHR15031:SF4">
    <property type="entry name" value="CARTILAGE INTERMEDIATE LAYER PROTEIN 1"/>
    <property type="match status" value="1"/>
</dbReference>
<feature type="region of interest" description="Disordered" evidence="5">
    <location>
        <begin position="85"/>
        <end position="126"/>
    </location>
</feature>
<comment type="subcellular location">
    <subcellularLocation>
        <location evidence="1">Secreted</location>
    </subcellularLocation>
</comment>
<evidence type="ECO:0000256" key="2">
    <source>
        <dbReference type="ARBA" id="ARBA00022525"/>
    </source>
</evidence>
<protein>
    <recommendedName>
        <fullName evidence="6">WxxW domain-containing protein</fullName>
    </recommendedName>
</protein>
<evidence type="ECO:0000313" key="7">
    <source>
        <dbReference type="EMBL" id="OBS58656.1"/>
    </source>
</evidence>
<gene>
    <name evidence="7" type="ORF">A6R68_10219</name>
</gene>
<evidence type="ECO:0000256" key="1">
    <source>
        <dbReference type="ARBA" id="ARBA00004613"/>
    </source>
</evidence>
<dbReference type="GO" id="GO:0005576">
    <property type="term" value="C:extracellular region"/>
    <property type="evidence" value="ECO:0007669"/>
    <property type="project" value="UniProtKB-SubCell"/>
</dbReference>
<keyword evidence="4" id="KW-0325">Glycoprotein</keyword>
<feature type="non-terminal residue" evidence="7">
    <location>
        <position position="258"/>
    </location>
</feature>
<evidence type="ECO:0000256" key="3">
    <source>
        <dbReference type="ARBA" id="ARBA00022729"/>
    </source>
</evidence>
<name>A0A1A6FXL7_NEOLE</name>
<dbReference type="AlphaFoldDB" id="A0A1A6FXL7"/>
<keyword evidence="8" id="KW-1185">Reference proteome</keyword>
<accession>A0A1A6FXL7</accession>
<dbReference type="OrthoDB" id="160294at2759"/>
<evidence type="ECO:0000256" key="5">
    <source>
        <dbReference type="SAM" id="MobiDB-lite"/>
    </source>
</evidence>
<dbReference type="PANTHER" id="PTHR15031">
    <property type="entry name" value="CARTILAGE INTERMEDIATE LAYER PROTEIN CLIP"/>
    <property type="match status" value="1"/>
</dbReference>
<feature type="compositionally biased region" description="Low complexity" evidence="5">
    <location>
        <begin position="85"/>
        <end position="109"/>
    </location>
</feature>
<evidence type="ECO:0000256" key="4">
    <source>
        <dbReference type="ARBA" id="ARBA00023180"/>
    </source>
</evidence>
<dbReference type="EMBL" id="LZPO01113793">
    <property type="protein sequence ID" value="OBS58656.1"/>
    <property type="molecule type" value="Genomic_DNA"/>
</dbReference>